<sequence>MRPETATGDAAFTSVTRDTVWPILVPQRMSSDTHVRERRKRKLSSLSDSKTEEKEKQAIGYPLQDGNTENSSFQSQPGKGAYVT</sequence>
<evidence type="ECO:0000256" key="1">
    <source>
        <dbReference type="SAM" id="MobiDB-lite"/>
    </source>
</evidence>
<keyword evidence="3" id="KW-1185">Reference proteome</keyword>
<comment type="caution">
    <text evidence="2">The sequence shown here is derived from an EMBL/GenBank/DDBJ whole genome shotgun (WGS) entry which is preliminary data.</text>
</comment>
<name>A0AAV4WMA6_9ARAC</name>
<feature type="region of interest" description="Disordered" evidence="1">
    <location>
        <begin position="27"/>
        <end position="84"/>
    </location>
</feature>
<protein>
    <submittedName>
        <fullName evidence="2">Uncharacterized protein</fullName>
    </submittedName>
</protein>
<gene>
    <name evidence="2" type="ORF">CDAR_221251</name>
</gene>
<evidence type="ECO:0000313" key="2">
    <source>
        <dbReference type="EMBL" id="GIY83458.1"/>
    </source>
</evidence>
<dbReference type="Proteomes" id="UP001054837">
    <property type="component" value="Unassembled WGS sequence"/>
</dbReference>
<feature type="compositionally biased region" description="Polar residues" evidence="1">
    <location>
        <begin position="65"/>
        <end position="77"/>
    </location>
</feature>
<reference evidence="2 3" key="1">
    <citation type="submission" date="2021-06" db="EMBL/GenBank/DDBJ databases">
        <title>Caerostris darwini draft genome.</title>
        <authorList>
            <person name="Kono N."/>
            <person name="Arakawa K."/>
        </authorList>
    </citation>
    <scope>NUCLEOTIDE SEQUENCE [LARGE SCALE GENOMIC DNA]</scope>
</reference>
<dbReference type="AlphaFoldDB" id="A0AAV4WMA6"/>
<evidence type="ECO:0000313" key="3">
    <source>
        <dbReference type="Proteomes" id="UP001054837"/>
    </source>
</evidence>
<proteinExistence type="predicted"/>
<organism evidence="2 3">
    <name type="scientific">Caerostris darwini</name>
    <dbReference type="NCBI Taxonomy" id="1538125"/>
    <lineage>
        <taxon>Eukaryota</taxon>
        <taxon>Metazoa</taxon>
        <taxon>Ecdysozoa</taxon>
        <taxon>Arthropoda</taxon>
        <taxon>Chelicerata</taxon>
        <taxon>Arachnida</taxon>
        <taxon>Araneae</taxon>
        <taxon>Araneomorphae</taxon>
        <taxon>Entelegynae</taxon>
        <taxon>Araneoidea</taxon>
        <taxon>Araneidae</taxon>
        <taxon>Caerostris</taxon>
    </lineage>
</organism>
<accession>A0AAV4WMA6</accession>
<dbReference type="EMBL" id="BPLQ01014830">
    <property type="protein sequence ID" value="GIY83458.1"/>
    <property type="molecule type" value="Genomic_DNA"/>
</dbReference>